<dbReference type="GO" id="GO:0005509">
    <property type="term" value="F:calcium ion binding"/>
    <property type="evidence" value="ECO:0007669"/>
    <property type="project" value="InterPro"/>
</dbReference>
<dbReference type="PRINTS" id="PR00313">
    <property type="entry name" value="CABNDNGRPT"/>
</dbReference>
<dbReference type="Pfam" id="PF00353">
    <property type="entry name" value="HemolysinCabind"/>
    <property type="match status" value="5"/>
</dbReference>
<evidence type="ECO:0000256" key="1">
    <source>
        <dbReference type="SAM" id="SignalP"/>
    </source>
</evidence>
<dbReference type="EMBL" id="FMZM01000004">
    <property type="protein sequence ID" value="SDC88619.1"/>
    <property type="molecule type" value="Genomic_DNA"/>
</dbReference>
<sequence length="437" mass="44312">MRTFPVTGSTPRRTRSALPAMALATAGVVVSAGLVATGSAAPASAAVEMCQGRVATIVATERDQELTGTDGPDVISTAGEYQVQVDGRGGDDLICTRAGTSARASGGAGDDTLVDSVGPLDENLAGNSTYLLGGAGDDRIVGVPGIPNTVAAYATIADFSDATDAVTIRLDAGVATGGGAGRDELEGITAASGSYYADTFIGSSGADYYDTGNHPDGRTKALDDVRTGAGDDEVKGIRGSVRLGAGDDEADLDISRIWGEAGDDVLNISIKGFARGGSGNDTVTGSSDYEYNFRPTHTWVRTYGGSGADVMLLPGVVAEGDPSCPEVCGRGSVDGGSGIDRLHLGSDPSVVDLAAGTGRSRAGRGRLRSIERVIGSNYGDILRGSARDDVLSGGGGRDVLIGRGGDDLLIGGESSRDRADGGPGRDRCRQVEIRRSC</sequence>
<keyword evidence="1" id="KW-0732">Signal</keyword>
<feature type="signal peptide" evidence="1">
    <location>
        <begin position="1"/>
        <end position="45"/>
    </location>
</feature>
<dbReference type="Proteomes" id="UP000199034">
    <property type="component" value="Unassembled WGS sequence"/>
</dbReference>
<proteinExistence type="predicted"/>
<dbReference type="SUPFAM" id="SSF51120">
    <property type="entry name" value="beta-Roll"/>
    <property type="match status" value="2"/>
</dbReference>
<protein>
    <recommendedName>
        <fullName evidence="4">Hemolysin-type calcium-binding repeat-containing protein</fullName>
    </recommendedName>
</protein>
<dbReference type="InterPro" id="IPR011049">
    <property type="entry name" value="Serralysin-like_metalloprot_C"/>
</dbReference>
<gene>
    <name evidence="2" type="ORF">SAMN05421872_104304</name>
</gene>
<evidence type="ECO:0000313" key="3">
    <source>
        <dbReference type="Proteomes" id="UP000199034"/>
    </source>
</evidence>
<name>A0A1G6Q8F2_9ACTN</name>
<feature type="chain" id="PRO_5011729455" description="Hemolysin-type calcium-binding repeat-containing protein" evidence="1">
    <location>
        <begin position="46"/>
        <end position="437"/>
    </location>
</feature>
<accession>A0A1G6Q8F2</accession>
<dbReference type="Gene3D" id="2.150.10.10">
    <property type="entry name" value="Serralysin-like metalloprotease, C-terminal"/>
    <property type="match status" value="2"/>
</dbReference>
<dbReference type="STRING" id="1045774.SAMN05421872_104304"/>
<evidence type="ECO:0000313" key="2">
    <source>
        <dbReference type="EMBL" id="SDC88619.1"/>
    </source>
</evidence>
<dbReference type="AlphaFoldDB" id="A0A1G6Q8F2"/>
<keyword evidence="3" id="KW-1185">Reference proteome</keyword>
<dbReference type="InterPro" id="IPR001343">
    <property type="entry name" value="Hemolysn_Ca-bd"/>
</dbReference>
<evidence type="ECO:0008006" key="4">
    <source>
        <dbReference type="Google" id="ProtNLM"/>
    </source>
</evidence>
<organism evidence="2 3">
    <name type="scientific">Nocardioides lianchengensis</name>
    <dbReference type="NCBI Taxonomy" id="1045774"/>
    <lineage>
        <taxon>Bacteria</taxon>
        <taxon>Bacillati</taxon>
        <taxon>Actinomycetota</taxon>
        <taxon>Actinomycetes</taxon>
        <taxon>Propionibacteriales</taxon>
        <taxon>Nocardioidaceae</taxon>
        <taxon>Nocardioides</taxon>
    </lineage>
</organism>
<reference evidence="2 3" key="1">
    <citation type="submission" date="2016-10" db="EMBL/GenBank/DDBJ databases">
        <authorList>
            <person name="de Groot N.N."/>
        </authorList>
    </citation>
    <scope>NUCLEOTIDE SEQUENCE [LARGE SCALE GENOMIC DNA]</scope>
    <source>
        <strain evidence="2 3">CGMCC 4.6858</strain>
    </source>
</reference>